<dbReference type="SUPFAM" id="SSF53335">
    <property type="entry name" value="S-adenosyl-L-methionine-dependent methyltransferases"/>
    <property type="match status" value="1"/>
</dbReference>
<sequence length="437" mass="51893">MIKNIIYTIKWTLKRIGYLKKEFKNLLQIILYQPQSRFLLESWDAPLCPLKVIKFYSFIGRIWFGFREFIALISNGIIFKKQILLDGFDSIDLKALYAIGRDNIPHPKPPLVELSPTHQVDKEIFKTIERSYSLANEHDPDRFDRAKWWEEMSSAFKKELFENDKINQEYLINFRGIKELPANIVKDQFLIVNREFGYYISYLKAIDLVLEYHRHAKIVKKEILFSLSESYAGNNLAVHYRGIRLSLRLLFHSIMVDNILNNTSFNKRPVIWEIGAGYGGLGRILKSYIPNSCHILLDLPETLTYCSYFIAYNFPNKKVAYLSDIIDKLDKFDTLIEKYDFILIPPWVSKYIPNSSVDLVIDTYSMSEMSKIYAEYYLEHIDRTLNIDGYFYSINKRFKRESDKHPFYEWKFRSKFTTLLYEYSKYIHPQWLGKKIG</sequence>
<dbReference type="InterPro" id="IPR030807">
    <property type="entry name" value="Methyltran_NanM"/>
</dbReference>
<reference evidence="1" key="1">
    <citation type="submission" date="2016-10" db="EMBL/GenBank/DDBJ databases">
        <authorList>
            <person name="de Groot N.N."/>
        </authorList>
    </citation>
    <scope>NUCLEOTIDE SEQUENCE</scope>
</reference>
<name>A0A1W1CMA0_9ZZZZ</name>
<evidence type="ECO:0000313" key="1">
    <source>
        <dbReference type="EMBL" id="SFV66889.1"/>
    </source>
</evidence>
<organism evidence="1">
    <name type="scientific">hydrothermal vent metagenome</name>
    <dbReference type="NCBI Taxonomy" id="652676"/>
    <lineage>
        <taxon>unclassified sequences</taxon>
        <taxon>metagenomes</taxon>
        <taxon>ecological metagenomes</taxon>
    </lineage>
</organism>
<protein>
    <recommendedName>
        <fullName evidence="2">Sugar O-methyltransferase</fullName>
    </recommendedName>
</protein>
<dbReference type="AlphaFoldDB" id="A0A1W1CMA0"/>
<gene>
    <name evidence="1" type="ORF">MNB_SV-12-1260</name>
</gene>
<dbReference type="NCBIfam" id="TIGR04371">
    <property type="entry name" value="methyltran_NanM"/>
    <property type="match status" value="1"/>
</dbReference>
<accession>A0A1W1CMA0</accession>
<evidence type="ECO:0008006" key="2">
    <source>
        <dbReference type="Google" id="ProtNLM"/>
    </source>
</evidence>
<dbReference type="EMBL" id="FPHE01000158">
    <property type="protein sequence ID" value="SFV66889.1"/>
    <property type="molecule type" value="Genomic_DNA"/>
</dbReference>
<dbReference type="InterPro" id="IPR029063">
    <property type="entry name" value="SAM-dependent_MTases_sf"/>
</dbReference>
<proteinExistence type="predicted"/>
<dbReference type="Gene3D" id="3.40.50.150">
    <property type="entry name" value="Vaccinia Virus protein VP39"/>
    <property type="match status" value="1"/>
</dbReference>